<sequence length="148" mass="15827">MDGVRVNEDAEHLKVLSVFHYVCSGLLVVGGCLMAAYFAFTGFIVTEMFKAMPPTAGAPPPPTGLGWIFGGVGAVIGLGAIGMAVMHFLCARWLGARRNRSFCFVVACVCCIFFPIGTILGIFTILVLNRPSVQALFDFSTPGAYLNR</sequence>
<evidence type="ECO:0008006" key="4">
    <source>
        <dbReference type="Google" id="ProtNLM"/>
    </source>
</evidence>
<organism evidence="2 3">
    <name type="scientific">Luteolibacter rhizosphaerae</name>
    <dbReference type="NCBI Taxonomy" id="2989719"/>
    <lineage>
        <taxon>Bacteria</taxon>
        <taxon>Pseudomonadati</taxon>
        <taxon>Verrucomicrobiota</taxon>
        <taxon>Verrucomicrobiia</taxon>
        <taxon>Verrucomicrobiales</taxon>
        <taxon>Verrucomicrobiaceae</taxon>
        <taxon>Luteolibacter</taxon>
    </lineage>
</organism>
<dbReference type="RefSeq" id="WP_264510497.1">
    <property type="nucleotide sequence ID" value="NZ_JAPDDR010000001.1"/>
</dbReference>
<proteinExistence type="predicted"/>
<reference evidence="2" key="1">
    <citation type="submission" date="2022-10" db="EMBL/GenBank/DDBJ databases">
        <title>Luteolibacter sp. GHJ8, whole genome shotgun sequencing project.</title>
        <authorList>
            <person name="Zhao G."/>
            <person name="Shen L."/>
        </authorList>
    </citation>
    <scope>NUCLEOTIDE SEQUENCE</scope>
    <source>
        <strain evidence="2">GHJ8</strain>
    </source>
</reference>
<feature type="transmembrane region" description="Helical" evidence="1">
    <location>
        <begin position="65"/>
        <end position="90"/>
    </location>
</feature>
<feature type="transmembrane region" description="Helical" evidence="1">
    <location>
        <begin position="102"/>
        <end position="128"/>
    </location>
</feature>
<keyword evidence="1" id="KW-0812">Transmembrane</keyword>
<protein>
    <recommendedName>
        <fullName evidence="4">Transmembrane protein</fullName>
    </recommendedName>
</protein>
<dbReference type="EMBL" id="JAPDDR010000001">
    <property type="protein sequence ID" value="MCW1912257.1"/>
    <property type="molecule type" value="Genomic_DNA"/>
</dbReference>
<accession>A0ABT3FXU8</accession>
<comment type="caution">
    <text evidence="2">The sequence shown here is derived from an EMBL/GenBank/DDBJ whole genome shotgun (WGS) entry which is preliminary data.</text>
</comment>
<evidence type="ECO:0000256" key="1">
    <source>
        <dbReference type="SAM" id="Phobius"/>
    </source>
</evidence>
<name>A0ABT3FXU8_9BACT</name>
<dbReference type="Proteomes" id="UP001165653">
    <property type="component" value="Unassembled WGS sequence"/>
</dbReference>
<keyword evidence="3" id="KW-1185">Reference proteome</keyword>
<evidence type="ECO:0000313" key="2">
    <source>
        <dbReference type="EMBL" id="MCW1912257.1"/>
    </source>
</evidence>
<keyword evidence="1" id="KW-1133">Transmembrane helix</keyword>
<evidence type="ECO:0000313" key="3">
    <source>
        <dbReference type="Proteomes" id="UP001165653"/>
    </source>
</evidence>
<keyword evidence="1" id="KW-0472">Membrane</keyword>
<dbReference type="PROSITE" id="PS51257">
    <property type="entry name" value="PROKAR_LIPOPROTEIN"/>
    <property type="match status" value="1"/>
</dbReference>
<feature type="transmembrane region" description="Helical" evidence="1">
    <location>
        <begin position="21"/>
        <end position="45"/>
    </location>
</feature>
<gene>
    <name evidence="2" type="ORF">OJ996_01650</name>
</gene>